<proteinExistence type="inferred from homology"/>
<dbReference type="EC" id="2.7.1.24" evidence="5 6"/>
<protein>
    <recommendedName>
        <fullName evidence="5 6">Dephospho-CoA kinase</fullName>
        <ecNumber evidence="5 6">2.7.1.24</ecNumber>
    </recommendedName>
    <alternativeName>
        <fullName evidence="5">Dephosphocoenzyme A kinase</fullName>
    </alternativeName>
</protein>
<comment type="caution">
    <text evidence="7">The sequence shown here is derived from an EMBL/GenBank/DDBJ whole genome shotgun (WGS) entry which is preliminary data.</text>
</comment>
<evidence type="ECO:0000256" key="5">
    <source>
        <dbReference type="HAMAP-Rule" id="MF_00376"/>
    </source>
</evidence>
<evidence type="ECO:0000256" key="6">
    <source>
        <dbReference type="NCBIfam" id="TIGR00152"/>
    </source>
</evidence>
<dbReference type="AlphaFoldDB" id="A0A231V3V8"/>
<dbReference type="CDD" id="cd02022">
    <property type="entry name" value="DPCK"/>
    <property type="match status" value="1"/>
</dbReference>
<comment type="function">
    <text evidence="5">Catalyzes the phosphorylation of the 3'-hydroxyl group of dephosphocoenzyme A to form coenzyme A.</text>
</comment>
<dbReference type="PANTHER" id="PTHR10695:SF46">
    <property type="entry name" value="BIFUNCTIONAL COENZYME A SYNTHASE-RELATED"/>
    <property type="match status" value="1"/>
</dbReference>
<dbReference type="InterPro" id="IPR027417">
    <property type="entry name" value="P-loop_NTPase"/>
</dbReference>
<keyword evidence="8" id="KW-1185">Reference proteome</keyword>
<organism evidence="7 8">
    <name type="scientific">Notoacmeibacter marinus</name>
    <dbReference type="NCBI Taxonomy" id="1876515"/>
    <lineage>
        <taxon>Bacteria</taxon>
        <taxon>Pseudomonadati</taxon>
        <taxon>Pseudomonadota</taxon>
        <taxon>Alphaproteobacteria</taxon>
        <taxon>Hyphomicrobiales</taxon>
        <taxon>Notoacmeibacteraceae</taxon>
        <taxon>Notoacmeibacter</taxon>
    </lineage>
</organism>
<comment type="pathway">
    <text evidence="5">Cofactor biosynthesis; coenzyme A biosynthesis; CoA from (R)-pantothenate: step 5/5.</text>
</comment>
<keyword evidence="5 7" id="KW-0418">Kinase</keyword>
<dbReference type="PROSITE" id="PS51219">
    <property type="entry name" value="DPCK"/>
    <property type="match status" value="1"/>
</dbReference>
<dbReference type="Pfam" id="PF01121">
    <property type="entry name" value="CoaE"/>
    <property type="match status" value="1"/>
</dbReference>
<evidence type="ECO:0000256" key="3">
    <source>
        <dbReference type="ARBA" id="ARBA00022840"/>
    </source>
</evidence>
<keyword evidence="2 5" id="KW-0547">Nucleotide-binding</keyword>
<dbReference type="NCBIfam" id="TIGR00152">
    <property type="entry name" value="dephospho-CoA kinase"/>
    <property type="match status" value="1"/>
</dbReference>
<dbReference type="InterPro" id="IPR001977">
    <property type="entry name" value="Depp_CoAkinase"/>
</dbReference>
<reference evidence="8" key="1">
    <citation type="journal article" date="2017" name="Int. J. Syst. Evol. Microbiol.">
        <title>Notoacmeibacter marinus gen. nov., sp. nov., isolated from the gut of a limpet and proposal of Notoacmeibacteraceae fam. nov. in the order Rhizobiales of the class Alphaproteobacteria.</title>
        <authorList>
            <person name="Huang Z."/>
            <person name="Guo F."/>
            <person name="Lai Q."/>
        </authorList>
    </citation>
    <scope>NUCLEOTIDE SEQUENCE [LARGE SCALE GENOMIC DNA]</scope>
    <source>
        <strain evidence="8">XMTR2A4</strain>
    </source>
</reference>
<evidence type="ECO:0000256" key="2">
    <source>
        <dbReference type="ARBA" id="ARBA00022741"/>
    </source>
</evidence>
<dbReference type="EMBL" id="NBYO01000001">
    <property type="protein sequence ID" value="OXT02246.1"/>
    <property type="molecule type" value="Genomic_DNA"/>
</dbReference>
<name>A0A231V3V8_9HYPH</name>
<dbReference type="GO" id="GO:0005524">
    <property type="term" value="F:ATP binding"/>
    <property type="evidence" value="ECO:0007669"/>
    <property type="project" value="UniProtKB-UniRule"/>
</dbReference>
<evidence type="ECO:0000256" key="1">
    <source>
        <dbReference type="ARBA" id="ARBA00009018"/>
    </source>
</evidence>
<feature type="binding site" evidence="5">
    <location>
        <begin position="23"/>
        <end position="28"/>
    </location>
    <ligand>
        <name>ATP</name>
        <dbReference type="ChEBI" id="CHEBI:30616"/>
    </ligand>
</feature>
<comment type="subcellular location">
    <subcellularLocation>
        <location evidence="5">Cytoplasm</location>
    </subcellularLocation>
</comment>
<comment type="catalytic activity">
    <reaction evidence="5">
        <text>3'-dephospho-CoA + ATP = ADP + CoA + H(+)</text>
        <dbReference type="Rhea" id="RHEA:18245"/>
        <dbReference type="ChEBI" id="CHEBI:15378"/>
        <dbReference type="ChEBI" id="CHEBI:30616"/>
        <dbReference type="ChEBI" id="CHEBI:57287"/>
        <dbReference type="ChEBI" id="CHEBI:57328"/>
        <dbReference type="ChEBI" id="CHEBI:456216"/>
        <dbReference type="EC" id="2.7.1.24"/>
    </reaction>
</comment>
<keyword evidence="5" id="KW-0808">Transferase</keyword>
<accession>A0A231V3V8</accession>
<gene>
    <name evidence="5" type="primary">coaE</name>
    <name evidence="7" type="ORF">B7H23_04855</name>
</gene>
<sequence>MRESAEKGQGAAVKRIGLTGSIGMGKSTTAKMFAAQGVPVHDADAVVHRLYGKGGAAVEPVGAAFPGTVRDGAIDRAALRAQVVGDDAAMKRLEAIVHPLVRAEEEAFLQQAQIDGAPFVLFDIPLLYETGGDSRMDAVVVVTAPADEQRRRVLERGTMSEAEFETILARQVPDAEKRRRARFIVDTGNGMDAARRQVRRIVGEIESTAG</sequence>
<dbReference type="GO" id="GO:0005737">
    <property type="term" value="C:cytoplasm"/>
    <property type="evidence" value="ECO:0007669"/>
    <property type="project" value="UniProtKB-SubCell"/>
</dbReference>
<evidence type="ECO:0000256" key="4">
    <source>
        <dbReference type="ARBA" id="ARBA00022993"/>
    </source>
</evidence>
<dbReference type="RefSeq" id="WP_420814462.1">
    <property type="nucleotide sequence ID" value="NZ_NBYO01000001.1"/>
</dbReference>
<dbReference type="PANTHER" id="PTHR10695">
    <property type="entry name" value="DEPHOSPHO-COA KINASE-RELATED"/>
    <property type="match status" value="1"/>
</dbReference>
<keyword evidence="4 5" id="KW-0173">Coenzyme A biosynthesis</keyword>
<dbReference type="HAMAP" id="MF_00376">
    <property type="entry name" value="Dephospho_CoA_kinase"/>
    <property type="match status" value="1"/>
</dbReference>
<keyword evidence="3 5" id="KW-0067">ATP-binding</keyword>
<comment type="similarity">
    <text evidence="1 5">Belongs to the CoaE family.</text>
</comment>
<keyword evidence="5" id="KW-0963">Cytoplasm</keyword>
<dbReference type="GO" id="GO:0004140">
    <property type="term" value="F:dephospho-CoA kinase activity"/>
    <property type="evidence" value="ECO:0007669"/>
    <property type="project" value="UniProtKB-UniRule"/>
</dbReference>
<dbReference type="Gene3D" id="3.40.50.300">
    <property type="entry name" value="P-loop containing nucleotide triphosphate hydrolases"/>
    <property type="match status" value="1"/>
</dbReference>
<dbReference type="Proteomes" id="UP000215405">
    <property type="component" value="Unassembled WGS sequence"/>
</dbReference>
<evidence type="ECO:0000313" key="7">
    <source>
        <dbReference type="EMBL" id="OXT02246.1"/>
    </source>
</evidence>
<evidence type="ECO:0000313" key="8">
    <source>
        <dbReference type="Proteomes" id="UP000215405"/>
    </source>
</evidence>
<dbReference type="GO" id="GO:0015937">
    <property type="term" value="P:coenzyme A biosynthetic process"/>
    <property type="evidence" value="ECO:0007669"/>
    <property type="project" value="UniProtKB-UniRule"/>
</dbReference>
<dbReference type="UniPathway" id="UPA00241">
    <property type="reaction ID" value="UER00356"/>
</dbReference>
<dbReference type="SUPFAM" id="SSF52540">
    <property type="entry name" value="P-loop containing nucleoside triphosphate hydrolases"/>
    <property type="match status" value="1"/>
</dbReference>